<dbReference type="InterPro" id="IPR016032">
    <property type="entry name" value="Sig_transdc_resp-reg_C-effctor"/>
</dbReference>
<accession>A0A943UUM5</accession>
<reference evidence="2" key="1">
    <citation type="submission" date="2021-02" db="EMBL/GenBank/DDBJ databases">
        <title>Infant gut strain persistence is associated with maternal origin, phylogeny, and functional potential including surface adhesion and iron acquisition.</title>
        <authorList>
            <person name="Lou Y.C."/>
        </authorList>
    </citation>
    <scope>NUCLEOTIDE SEQUENCE</scope>
    <source>
        <strain evidence="2">L2_039_000G1_dasL2_039_000G1_concoct_11</strain>
    </source>
</reference>
<protein>
    <recommendedName>
        <fullName evidence="1">HTH luxR-type domain-containing protein</fullName>
    </recommendedName>
</protein>
<dbReference type="SUPFAM" id="SSF46894">
    <property type="entry name" value="C-terminal effector domain of the bipartite response regulators"/>
    <property type="match status" value="1"/>
</dbReference>
<dbReference type="AlphaFoldDB" id="A0A943UUM5"/>
<dbReference type="InterPro" id="IPR036388">
    <property type="entry name" value="WH-like_DNA-bd_sf"/>
</dbReference>
<proteinExistence type="predicted"/>
<feature type="domain" description="HTH luxR-type" evidence="1">
    <location>
        <begin position="1"/>
        <end position="34"/>
    </location>
</feature>
<gene>
    <name evidence="2" type="ORF">KH142_09530</name>
</gene>
<name>A0A943UUM5_9ACTN</name>
<dbReference type="EMBL" id="JAGZSV010000267">
    <property type="protein sequence ID" value="MBS6941684.1"/>
    <property type="molecule type" value="Genomic_DNA"/>
</dbReference>
<sequence length="34" mass="3823">VLSTNTIRSHSKTLYAKLGVHSKQELIDLVEREG</sequence>
<dbReference type="GO" id="GO:0006355">
    <property type="term" value="P:regulation of DNA-templated transcription"/>
    <property type="evidence" value="ECO:0007669"/>
    <property type="project" value="InterPro"/>
</dbReference>
<dbReference type="PROSITE" id="PS50043">
    <property type="entry name" value="HTH_LUXR_2"/>
    <property type="match status" value="1"/>
</dbReference>
<organism evidence="2 3">
    <name type="scientific">Slackia piriformis</name>
    <dbReference type="NCBI Taxonomy" id="626934"/>
    <lineage>
        <taxon>Bacteria</taxon>
        <taxon>Bacillati</taxon>
        <taxon>Actinomycetota</taxon>
        <taxon>Coriobacteriia</taxon>
        <taxon>Eggerthellales</taxon>
        <taxon>Eggerthellaceae</taxon>
        <taxon>Slackia</taxon>
    </lineage>
</organism>
<evidence type="ECO:0000259" key="1">
    <source>
        <dbReference type="PROSITE" id="PS50043"/>
    </source>
</evidence>
<dbReference type="InterPro" id="IPR000792">
    <property type="entry name" value="Tscrpt_reg_LuxR_C"/>
</dbReference>
<comment type="caution">
    <text evidence="2">The sequence shown here is derived from an EMBL/GenBank/DDBJ whole genome shotgun (WGS) entry which is preliminary data.</text>
</comment>
<dbReference type="Pfam" id="PF00196">
    <property type="entry name" value="GerE"/>
    <property type="match status" value="1"/>
</dbReference>
<dbReference type="Gene3D" id="1.10.10.10">
    <property type="entry name" value="Winged helix-like DNA-binding domain superfamily/Winged helix DNA-binding domain"/>
    <property type="match status" value="1"/>
</dbReference>
<dbReference type="Proteomes" id="UP000727506">
    <property type="component" value="Unassembled WGS sequence"/>
</dbReference>
<dbReference type="GO" id="GO:0003677">
    <property type="term" value="F:DNA binding"/>
    <property type="evidence" value="ECO:0007669"/>
    <property type="project" value="InterPro"/>
</dbReference>
<feature type="non-terminal residue" evidence="2">
    <location>
        <position position="1"/>
    </location>
</feature>
<evidence type="ECO:0000313" key="3">
    <source>
        <dbReference type="Proteomes" id="UP000727506"/>
    </source>
</evidence>
<evidence type="ECO:0000313" key="2">
    <source>
        <dbReference type="EMBL" id="MBS6941684.1"/>
    </source>
</evidence>